<organism evidence="2 3">
    <name type="scientific">Umezawaea tangerina</name>
    <dbReference type="NCBI Taxonomy" id="84725"/>
    <lineage>
        <taxon>Bacteria</taxon>
        <taxon>Bacillati</taxon>
        <taxon>Actinomycetota</taxon>
        <taxon>Actinomycetes</taxon>
        <taxon>Pseudonocardiales</taxon>
        <taxon>Pseudonocardiaceae</taxon>
        <taxon>Umezawaea</taxon>
    </lineage>
</organism>
<dbReference type="EMBL" id="PVTF01000005">
    <property type="protein sequence ID" value="PRY41271.1"/>
    <property type="molecule type" value="Genomic_DNA"/>
</dbReference>
<keyword evidence="1" id="KW-0812">Transmembrane</keyword>
<feature type="transmembrane region" description="Helical" evidence="1">
    <location>
        <begin position="12"/>
        <end position="31"/>
    </location>
</feature>
<feature type="transmembrane region" description="Helical" evidence="1">
    <location>
        <begin position="37"/>
        <end position="56"/>
    </location>
</feature>
<evidence type="ECO:0000313" key="3">
    <source>
        <dbReference type="Proteomes" id="UP000239494"/>
    </source>
</evidence>
<dbReference type="AlphaFoldDB" id="A0A2T0T6J9"/>
<sequence length="59" mass="6148">MTNTKTSRKHPVLLWTTLVVGGLCNAAASLLGLGVAVSIPFGLLTVACIVGLVTHYRGR</sequence>
<reference evidence="2 3" key="1">
    <citation type="submission" date="2018-03" db="EMBL/GenBank/DDBJ databases">
        <title>Genomic Encyclopedia of Archaeal and Bacterial Type Strains, Phase II (KMG-II): from individual species to whole genera.</title>
        <authorList>
            <person name="Goeker M."/>
        </authorList>
    </citation>
    <scope>NUCLEOTIDE SEQUENCE [LARGE SCALE GENOMIC DNA]</scope>
    <source>
        <strain evidence="2 3">DSM 44720</strain>
    </source>
</reference>
<comment type="caution">
    <text evidence="2">The sequence shown here is derived from an EMBL/GenBank/DDBJ whole genome shotgun (WGS) entry which is preliminary data.</text>
</comment>
<protein>
    <submittedName>
        <fullName evidence="2">Uncharacterized protein</fullName>
    </submittedName>
</protein>
<evidence type="ECO:0000256" key="1">
    <source>
        <dbReference type="SAM" id="Phobius"/>
    </source>
</evidence>
<dbReference type="RefSeq" id="WP_106188325.1">
    <property type="nucleotide sequence ID" value="NZ_PVTF01000005.1"/>
</dbReference>
<keyword evidence="1" id="KW-1133">Transmembrane helix</keyword>
<proteinExistence type="predicted"/>
<evidence type="ECO:0000313" key="2">
    <source>
        <dbReference type="EMBL" id="PRY41271.1"/>
    </source>
</evidence>
<dbReference type="Proteomes" id="UP000239494">
    <property type="component" value="Unassembled WGS sequence"/>
</dbReference>
<keyword evidence="3" id="KW-1185">Reference proteome</keyword>
<name>A0A2T0T6J9_9PSEU</name>
<accession>A0A2T0T6J9</accession>
<keyword evidence="1" id="KW-0472">Membrane</keyword>
<gene>
    <name evidence="2" type="ORF">CLV43_10529</name>
</gene>